<dbReference type="EMBL" id="CP124756">
    <property type="protein sequence ID" value="WGZ93006.1"/>
    <property type="molecule type" value="Genomic_DNA"/>
</dbReference>
<proteinExistence type="predicted"/>
<reference evidence="1" key="2">
    <citation type="submission" date="2023-04" db="EMBL/GenBank/DDBJ databases">
        <authorList>
            <person name="Beletskiy A.V."/>
            <person name="Mardanov A.V."/>
            <person name="Ravin N.V."/>
        </authorList>
    </citation>
    <scope>NUCLEOTIDE SEQUENCE</scope>
    <source>
        <strain evidence="1">GKL-02</strain>
    </source>
</reference>
<evidence type="ECO:0000313" key="1">
    <source>
        <dbReference type="EMBL" id="WGZ93006.1"/>
    </source>
</evidence>
<reference evidence="1" key="1">
    <citation type="journal article" date="2023" name="Int. J. Mol. Sci.">
        <title>Metagenomics Revealed a New Genus 'Candidatus Thiocaldithrix dubininis' gen. nov., sp. nov. and a New Species 'Candidatus Thiothrix putei' sp. nov. in the Family Thiotrichaceae, Some Members of Which Have Traits of Both Na+- and H+-Motive Energetics.</title>
        <authorList>
            <person name="Ravin N.V."/>
            <person name="Muntyan M.S."/>
            <person name="Smolyakov D.D."/>
            <person name="Rudenko T.S."/>
            <person name="Beletsky A.V."/>
            <person name="Mardanov A.V."/>
            <person name="Grabovich M.Y."/>
        </authorList>
    </citation>
    <scope>NUCLEOTIDE SEQUENCE</scope>
    <source>
        <strain evidence="1">GKL-02</strain>
    </source>
</reference>
<dbReference type="KEGG" id="tput:QJT81_14390"/>
<evidence type="ECO:0008006" key="2">
    <source>
        <dbReference type="Google" id="ProtNLM"/>
    </source>
</evidence>
<name>A0AA95H9C2_9GAMM</name>
<gene>
    <name evidence="1" type="ORF">QJT81_14390</name>
</gene>
<dbReference type="Proteomes" id="UP001301326">
    <property type="component" value="Chromosome"/>
</dbReference>
<dbReference type="AlphaFoldDB" id="A0AA95H9C2"/>
<accession>A0AA95H9C2</accession>
<organism evidence="1">
    <name type="scientific">Candidatus Thiothrix putei</name>
    <dbReference type="NCBI Taxonomy" id="3080811"/>
    <lineage>
        <taxon>Bacteria</taxon>
        <taxon>Pseudomonadati</taxon>
        <taxon>Pseudomonadota</taxon>
        <taxon>Gammaproteobacteria</taxon>
        <taxon>Thiotrichales</taxon>
        <taxon>Thiotrichaceae</taxon>
        <taxon>Thiothrix</taxon>
    </lineage>
</organism>
<protein>
    <recommendedName>
        <fullName evidence="2">SAM-dependent DNA methyltransferase</fullName>
    </recommendedName>
</protein>
<sequence>MVTVSNPSQPVDVLVDVYFRREVLPHVVDAWIDGSKRDPKDNEVGLVGYEIPFNRHFYVYQPPRDLAEIDADLDAVSAEIMALLREVHS</sequence>